<keyword evidence="1" id="KW-0812">Transmembrane</keyword>
<organism evidence="2 3">
    <name type="scientific">Pristionchus entomophagus</name>
    <dbReference type="NCBI Taxonomy" id="358040"/>
    <lineage>
        <taxon>Eukaryota</taxon>
        <taxon>Metazoa</taxon>
        <taxon>Ecdysozoa</taxon>
        <taxon>Nematoda</taxon>
        <taxon>Chromadorea</taxon>
        <taxon>Rhabditida</taxon>
        <taxon>Rhabditina</taxon>
        <taxon>Diplogasteromorpha</taxon>
        <taxon>Diplogasteroidea</taxon>
        <taxon>Neodiplogasteridae</taxon>
        <taxon>Pristionchus</taxon>
    </lineage>
</organism>
<evidence type="ECO:0008006" key="4">
    <source>
        <dbReference type="Google" id="ProtNLM"/>
    </source>
</evidence>
<evidence type="ECO:0000313" key="2">
    <source>
        <dbReference type="EMBL" id="GMS79844.1"/>
    </source>
</evidence>
<comment type="caution">
    <text evidence="2">The sequence shown here is derived from an EMBL/GenBank/DDBJ whole genome shotgun (WGS) entry which is preliminary data.</text>
</comment>
<dbReference type="Proteomes" id="UP001432027">
    <property type="component" value="Unassembled WGS sequence"/>
</dbReference>
<protein>
    <recommendedName>
        <fullName evidence="4">G protein-coupled receptor</fullName>
    </recommendedName>
</protein>
<feature type="transmembrane region" description="Helical" evidence="1">
    <location>
        <begin position="101"/>
        <end position="121"/>
    </location>
</feature>
<sequence length="136" mass="15929">MWRCCNHLHQDPRSHLQHGQQELWNRKPGLHESGQPRSDESSYVRQQLNQPELLLLQHREMQFIFLHFCLHRSSPRYSLHLPVSELRGAPIRPITQTIPSLLLLITNSFLPFLIPISTFAYQHQTLPSLPKPFGLI</sequence>
<gene>
    <name evidence="2" type="ORF">PENTCL1PPCAC_2019</name>
</gene>
<accession>A0AAV5SEL0</accession>
<name>A0AAV5SEL0_9BILA</name>
<proteinExistence type="predicted"/>
<dbReference type="EMBL" id="BTSX01000001">
    <property type="protein sequence ID" value="GMS79844.1"/>
    <property type="molecule type" value="Genomic_DNA"/>
</dbReference>
<keyword evidence="1" id="KW-0472">Membrane</keyword>
<keyword evidence="3" id="KW-1185">Reference proteome</keyword>
<evidence type="ECO:0000256" key="1">
    <source>
        <dbReference type="SAM" id="Phobius"/>
    </source>
</evidence>
<keyword evidence="1" id="KW-1133">Transmembrane helix</keyword>
<dbReference type="AlphaFoldDB" id="A0AAV5SEL0"/>
<reference evidence="2" key="1">
    <citation type="submission" date="2023-10" db="EMBL/GenBank/DDBJ databases">
        <title>Genome assembly of Pristionchus species.</title>
        <authorList>
            <person name="Yoshida K."/>
            <person name="Sommer R.J."/>
        </authorList>
    </citation>
    <scope>NUCLEOTIDE SEQUENCE</scope>
    <source>
        <strain evidence="2">RS0144</strain>
    </source>
</reference>
<evidence type="ECO:0000313" key="3">
    <source>
        <dbReference type="Proteomes" id="UP001432027"/>
    </source>
</evidence>